<evidence type="ECO:0000313" key="3">
    <source>
        <dbReference type="Proteomes" id="UP001164390"/>
    </source>
</evidence>
<dbReference type="EMBL" id="CP094970">
    <property type="protein sequence ID" value="UYM04575.1"/>
    <property type="molecule type" value="Genomic_DNA"/>
</dbReference>
<gene>
    <name evidence="2" type="ORF">L0C25_18875</name>
</gene>
<dbReference type="InterPro" id="IPR028037">
    <property type="entry name" value="Antitoxin_Rv0909/MT0933"/>
</dbReference>
<dbReference type="RefSeq" id="WP_271633322.1">
    <property type="nucleotide sequence ID" value="NZ_CP094970.1"/>
</dbReference>
<dbReference type="Pfam" id="PF14013">
    <property type="entry name" value="MT0933_antitox"/>
    <property type="match status" value="1"/>
</dbReference>
<feature type="compositionally biased region" description="Gly residues" evidence="1">
    <location>
        <begin position="65"/>
        <end position="74"/>
    </location>
</feature>
<name>A0AA46YJI1_9ACTN</name>
<sequence>MGMFDKFKNKATEAASEHSDQVDAGLDKAADAASKVTGGKFDDKIESGKDAASDFIDDKSQEGSEGSGGEDAKG</sequence>
<dbReference type="Proteomes" id="UP001164390">
    <property type="component" value="Chromosome"/>
</dbReference>
<feature type="compositionally biased region" description="Basic and acidic residues" evidence="1">
    <location>
        <begin position="40"/>
        <end position="62"/>
    </location>
</feature>
<evidence type="ECO:0000313" key="2">
    <source>
        <dbReference type="EMBL" id="UYM04575.1"/>
    </source>
</evidence>
<organism evidence="2 3">
    <name type="scientific">Solicola gregarius</name>
    <dbReference type="NCBI Taxonomy" id="2908642"/>
    <lineage>
        <taxon>Bacteria</taxon>
        <taxon>Bacillati</taxon>
        <taxon>Actinomycetota</taxon>
        <taxon>Actinomycetes</taxon>
        <taxon>Propionibacteriales</taxon>
        <taxon>Nocardioidaceae</taxon>
        <taxon>Solicola</taxon>
    </lineage>
</organism>
<accession>A0AA46YJI1</accession>
<dbReference type="AlphaFoldDB" id="A0AA46YJI1"/>
<protein>
    <submittedName>
        <fullName evidence="2">Antitoxin</fullName>
    </submittedName>
</protein>
<keyword evidence="3" id="KW-1185">Reference proteome</keyword>
<feature type="region of interest" description="Disordered" evidence="1">
    <location>
        <begin position="1"/>
        <end position="74"/>
    </location>
</feature>
<dbReference type="KEGG" id="sgrg:L0C25_18875"/>
<evidence type="ECO:0000256" key="1">
    <source>
        <dbReference type="SAM" id="MobiDB-lite"/>
    </source>
</evidence>
<proteinExistence type="predicted"/>
<reference evidence="2" key="1">
    <citation type="submission" date="2022-01" db="EMBL/GenBank/DDBJ databases">
        <title>Nocardioidaceae gen. sp. A5X3R13.</title>
        <authorList>
            <person name="Lopez Marin M.A."/>
            <person name="Uhlik O."/>
        </authorList>
    </citation>
    <scope>NUCLEOTIDE SEQUENCE</scope>
    <source>
        <strain evidence="2">A5X3R13</strain>
    </source>
</reference>
<feature type="compositionally biased region" description="Basic and acidic residues" evidence="1">
    <location>
        <begin position="1"/>
        <end position="30"/>
    </location>
</feature>